<dbReference type="InterPro" id="IPR034045">
    <property type="entry name" value="Pep_S8_CspA-like"/>
</dbReference>
<dbReference type="PRINTS" id="PR00723">
    <property type="entry name" value="SUBTILISIN"/>
</dbReference>
<accession>A0A1I6HY31</accession>
<protein>
    <submittedName>
        <fullName evidence="8">Subtilase family protein</fullName>
    </submittedName>
</protein>
<evidence type="ECO:0000256" key="3">
    <source>
        <dbReference type="ARBA" id="ARBA00022801"/>
    </source>
</evidence>
<dbReference type="PROSITE" id="PS00136">
    <property type="entry name" value="SUBTILASE_ASP"/>
    <property type="match status" value="1"/>
</dbReference>
<dbReference type="PANTHER" id="PTHR43806">
    <property type="entry name" value="PEPTIDASE S8"/>
    <property type="match status" value="1"/>
</dbReference>
<organism evidence="8 9">
    <name type="scientific">Anaeromicropila populeti</name>
    <dbReference type="NCBI Taxonomy" id="37658"/>
    <lineage>
        <taxon>Bacteria</taxon>
        <taxon>Bacillati</taxon>
        <taxon>Bacillota</taxon>
        <taxon>Clostridia</taxon>
        <taxon>Lachnospirales</taxon>
        <taxon>Lachnospiraceae</taxon>
        <taxon>Anaeromicropila</taxon>
    </lineage>
</organism>
<dbReference type="InterPro" id="IPR022398">
    <property type="entry name" value="Peptidase_S8_His-AS"/>
</dbReference>
<evidence type="ECO:0000259" key="7">
    <source>
        <dbReference type="Pfam" id="PF00082"/>
    </source>
</evidence>
<keyword evidence="3 6" id="KW-0378">Hydrolase</keyword>
<dbReference type="InterPro" id="IPR017310">
    <property type="entry name" value="Pept_S8A_subtilisin_clostridia"/>
</dbReference>
<dbReference type="Pfam" id="PF00082">
    <property type="entry name" value="Peptidase_S8"/>
    <property type="match status" value="2"/>
</dbReference>
<dbReference type="SUPFAM" id="SSF52743">
    <property type="entry name" value="Subtilisin-like"/>
    <property type="match status" value="1"/>
</dbReference>
<dbReference type="CDD" id="cd07478">
    <property type="entry name" value="Peptidases_S8_CspA-like"/>
    <property type="match status" value="1"/>
</dbReference>
<dbReference type="InterPro" id="IPR036852">
    <property type="entry name" value="Peptidase_S8/S53_dom_sf"/>
</dbReference>
<dbReference type="Proteomes" id="UP000199659">
    <property type="component" value="Unassembled WGS sequence"/>
</dbReference>
<dbReference type="Gene3D" id="2.60.120.1290">
    <property type="match status" value="1"/>
</dbReference>
<dbReference type="PANTHER" id="PTHR43806:SF11">
    <property type="entry name" value="CEREVISIN-RELATED"/>
    <property type="match status" value="1"/>
</dbReference>
<dbReference type="EMBL" id="FOYZ01000001">
    <property type="protein sequence ID" value="SFR59337.1"/>
    <property type="molecule type" value="Genomic_DNA"/>
</dbReference>
<dbReference type="InterPro" id="IPR015500">
    <property type="entry name" value="Peptidase_S8_subtilisin-rel"/>
</dbReference>
<dbReference type="AlphaFoldDB" id="A0A1I6HY31"/>
<feature type="active site" description="Charge relay system" evidence="5 6">
    <location>
        <position position="105"/>
    </location>
</feature>
<feature type="domain" description="Peptidase S8/S53" evidence="7">
    <location>
        <begin position="437"/>
        <end position="551"/>
    </location>
</feature>
<dbReference type="Gene3D" id="3.40.50.200">
    <property type="entry name" value="Peptidase S8/S53 domain"/>
    <property type="match status" value="1"/>
</dbReference>
<evidence type="ECO:0000313" key="8">
    <source>
        <dbReference type="EMBL" id="SFR59337.1"/>
    </source>
</evidence>
<dbReference type="InterPro" id="IPR050131">
    <property type="entry name" value="Peptidase_S8_subtilisin-like"/>
</dbReference>
<evidence type="ECO:0000256" key="5">
    <source>
        <dbReference type="PIRSR" id="PIRSR615500-1"/>
    </source>
</evidence>
<dbReference type="GO" id="GO:0004252">
    <property type="term" value="F:serine-type endopeptidase activity"/>
    <property type="evidence" value="ECO:0007669"/>
    <property type="project" value="UniProtKB-UniRule"/>
</dbReference>
<dbReference type="GO" id="GO:0006508">
    <property type="term" value="P:proteolysis"/>
    <property type="evidence" value="ECO:0007669"/>
    <property type="project" value="UniProtKB-KW"/>
</dbReference>
<evidence type="ECO:0000313" key="9">
    <source>
        <dbReference type="Proteomes" id="UP000199659"/>
    </source>
</evidence>
<feature type="active site" description="Charge relay system" evidence="5 6">
    <location>
        <position position="173"/>
    </location>
</feature>
<sequence length="565" mass="62717">MTLEEGKRIFSNEYADLLIHYYGNTAMLENFKDATIQIIDYFFAVVYVPVEQVTNKTIMELGYSSMPSLSGIVSSSSMDASNITKLRNFPAFNLRGEGVLIGILDTGIDYTNPIFRKADNTSKIISIWDQTIYTDDFKSNTYYGTEYTQEQINAALQNENPFSIVPSTDEIGHGTMIAGIIAGNDVPESNFYGVVPDAELVVVKLKPAKPYLKEFWRIPETAVCYQANDIMFALEYLEQVAIRLNRPMSICVALGSSLGPHDERADLNDILSKRAENMNFSIAIAAGNEGNAKRHYSGNILSNVGFDSVEMTVGENESGFTLELWGDSPGLFSIDIISPSGETVPRIFPTLRENKVINFLFEETEIIVDYQLVESQTGDELILMRFKKPAPGIWIFNVYGMGTSKLHFNMWLPMESFITNNTYFLQPDPDTTIISLGNSTVPITVTAYNSVDESIYQKAGRGYTRTGRFKPDIAAPGVSVISPALNHGFTEVTGTSPATAHAAGVAAMILEWAIVERNLTTINTIDIKILMIRGARRLPGSSYPNKQWGYGILDVYNIFDSLRRG</sequence>
<dbReference type="PROSITE" id="PS00137">
    <property type="entry name" value="SUBTILASE_HIS"/>
    <property type="match status" value="1"/>
</dbReference>
<name>A0A1I6HY31_9FIRM</name>
<keyword evidence="9" id="KW-1185">Reference proteome</keyword>
<gene>
    <name evidence="8" type="ORF">SAMN05661086_00391</name>
</gene>
<dbReference type="InterPro" id="IPR000209">
    <property type="entry name" value="Peptidase_S8/S53_dom"/>
</dbReference>
<keyword evidence="2 6" id="KW-0645">Protease</keyword>
<evidence type="ECO:0000256" key="6">
    <source>
        <dbReference type="PROSITE-ProRule" id="PRU01240"/>
    </source>
</evidence>
<feature type="domain" description="Peptidase S8/S53" evidence="7">
    <location>
        <begin position="96"/>
        <end position="297"/>
    </location>
</feature>
<dbReference type="PIRSF" id="PIRSF037894">
    <property type="entry name" value="Subtilisin_rel_CspABC"/>
    <property type="match status" value="1"/>
</dbReference>
<dbReference type="RefSeq" id="WP_092559008.1">
    <property type="nucleotide sequence ID" value="NZ_FOYZ01000001.1"/>
</dbReference>
<dbReference type="InterPro" id="IPR023827">
    <property type="entry name" value="Peptidase_S8_Asp-AS"/>
</dbReference>
<proteinExistence type="inferred from homology"/>
<dbReference type="STRING" id="37658.SAMN05661086_00391"/>
<dbReference type="OrthoDB" id="9762689at2"/>
<evidence type="ECO:0000256" key="1">
    <source>
        <dbReference type="ARBA" id="ARBA00011073"/>
    </source>
</evidence>
<reference evidence="8 9" key="1">
    <citation type="submission" date="2016-10" db="EMBL/GenBank/DDBJ databases">
        <authorList>
            <person name="de Groot N.N."/>
        </authorList>
    </citation>
    <scope>NUCLEOTIDE SEQUENCE [LARGE SCALE GENOMIC DNA]</scope>
    <source>
        <strain evidence="8 9">743A</strain>
    </source>
</reference>
<comment type="similarity">
    <text evidence="1 6">Belongs to the peptidase S8 family.</text>
</comment>
<keyword evidence="4 6" id="KW-0720">Serine protease</keyword>
<feature type="active site" description="Charge relay system" evidence="5 6">
    <location>
        <position position="496"/>
    </location>
</feature>
<evidence type="ECO:0000256" key="2">
    <source>
        <dbReference type="ARBA" id="ARBA00022670"/>
    </source>
</evidence>
<evidence type="ECO:0000256" key="4">
    <source>
        <dbReference type="ARBA" id="ARBA00022825"/>
    </source>
</evidence>
<dbReference type="PROSITE" id="PS51892">
    <property type="entry name" value="SUBTILASE"/>
    <property type="match status" value="1"/>
</dbReference>